<dbReference type="Proteomes" id="UP000190951">
    <property type="component" value="Chromosome"/>
</dbReference>
<keyword evidence="3" id="KW-1185">Reference proteome</keyword>
<dbReference type="InterPro" id="IPR014255">
    <property type="entry name" value="Spore_coat_CotS"/>
</dbReference>
<dbReference type="PANTHER" id="PTHR39179">
    <property type="entry name" value="SPORE COAT PROTEIN I"/>
    <property type="match status" value="1"/>
</dbReference>
<sequence>MLEKDNTSHILLPEASIKKYILPKYNLENAEILQIKFKDTDKQRAVYKITLNSKKYCLKKVYYNKEELLFVYSTTEWFFRHDINVTRILPTKDNSRFVVYSGMIFILMPWIDGTKCNYDKQEDIFKSSKNLAYMHKCSQNFFSIQGSVIRYGFEHIYLSNKKHFEQILTFFNKAYEINDTFSKIALNNCDLCIALSKIALEASSRLNSNNFKKSLCHLDYVNKNIIFDNNNDIWVIDFDKCKFDYSVHDISYFLRRIMKRDNTKWNSELLINILNVYEEINPLNLDEYLYILSYLVFPQKFWKISKDYYNNINRCNKSAFINLIKNTTKYSEPHLKFAYNFCHYIEGKFNVNLNL</sequence>
<dbReference type="Gene3D" id="3.90.1200.10">
    <property type="match status" value="1"/>
</dbReference>
<organism evidence="2 3">
    <name type="scientific">Clostridium felsineum</name>
    <dbReference type="NCBI Taxonomy" id="36839"/>
    <lineage>
        <taxon>Bacteria</taxon>
        <taxon>Bacillati</taxon>
        <taxon>Bacillota</taxon>
        <taxon>Clostridia</taxon>
        <taxon>Eubacteriales</taxon>
        <taxon>Clostridiaceae</taxon>
        <taxon>Clostridium</taxon>
    </lineage>
</organism>
<dbReference type="STRING" id="84029.CROST_14470"/>
<protein>
    <submittedName>
        <fullName evidence="2">Spore coat protein I</fullName>
    </submittedName>
</protein>
<reference evidence="2 3" key="1">
    <citation type="submission" date="2022-04" db="EMBL/GenBank/DDBJ databases">
        <title>Genome sequence of C. roseum typestrain.</title>
        <authorList>
            <person name="Poehlein A."/>
            <person name="Schoch T."/>
            <person name="Duerre P."/>
            <person name="Daniel R."/>
        </authorList>
    </citation>
    <scope>NUCLEOTIDE SEQUENCE [LARGE SCALE GENOMIC DNA]</scope>
    <source>
        <strain evidence="2 3">DSM 7320</strain>
    </source>
</reference>
<evidence type="ECO:0000313" key="3">
    <source>
        <dbReference type="Proteomes" id="UP000190951"/>
    </source>
</evidence>
<accession>A0A1S8LA61</accession>
<keyword evidence="2" id="KW-0946">Virion</keyword>
<dbReference type="Gene3D" id="3.30.200.20">
    <property type="entry name" value="Phosphorylase Kinase, domain 1"/>
    <property type="match status" value="1"/>
</dbReference>
<dbReference type="EMBL" id="CP096983">
    <property type="protein sequence ID" value="URZ11142.1"/>
    <property type="molecule type" value="Genomic_DNA"/>
</dbReference>
<dbReference type="RefSeq" id="WP_077833415.1">
    <property type="nucleotide sequence ID" value="NZ_CP096983.1"/>
</dbReference>
<evidence type="ECO:0000313" key="2">
    <source>
        <dbReference type="EMBL" id="URZ11142.1"/>
    </source>
</evidence>
<dbReference type="InterPro" id="IPR002575">
    <property type="entry name" value="Aminoglycoside_PTrfase"/>
</dbReference>
<dbReference type="SUPFAM" id="SSF56112">
    <property type="entry name" value="Protein kinase-like (PK-like)"/>
    <property type="match status" value="1"/>
</dbReference>
<dbReference type="KEGG" id="crw:CROST_018590"/>
<dbReference type="GO" id="GO:0042601">
    <property type="term" value="C:endospore-forming forespore"/>
    <property type="evidence" value="ECO:0007669"/>
    <property type="project" value="TreeGrafter"/>
</dbReference>
<keyword evidence="2" id="KW-0167">Capsid protein</keyword>
<name>A0A1S8LA61_9CLOT</name>
<dbReference type="AlphaFoldDB" id="A0A1S8LA61"/>
<dbReference type="NCBIfam" id="TIGR02906">
    <property type="entry name" value="spore_CotS"/>
    <property type="match status" value="1"/>
</dbReference>
<evidence type="ECO:0000259" key="1">
    <source>
        <dbReference type="Pfam" id="PF01636"/>
    </source>
</evidence>
<gene>
    <name evidence="2" type="primary">cotI_1</name>
    <name evidence="2" type="ORF">CROST_018590</name>
</gene>
<dbReference type="PANTHER" id="PTHR39179:SF1">
    <property type="entry name" value="SPORE COAT PROTEIN I"/>
    <property type="match status" value="1"/>
</dbReference>
<feature type="domain" description="Aminoglycoside phosphotransferase" evidence="1">
    <location>
        <begin position="46"/>
        <end position="278"/>
    </location>
</feature>
<proteinExistence type="predicted"/>
<dbReference type="InterPro" id="IPR011009">
    <property type="entry name" value="Kinase-like_dom_sf"/>
</dbReference>
<dbReference type="Pfam" id="PF01636">
    <property type="entry name" value="APH"/>
    <property type="match status" value="1"/>
</dbReference>
<dbReference type="InterPro" id="IPR047175">
    <property type="entry name" value="CotS-like"/>
</dbReference>